<comment type="caution">
    <text evidence="2">The sequence shown here is derived from an EMBL/GenBank/DDBJ whole genome shotgun (WGS) entry which is preliminary data.</text>
</comment>
<proteinExistence type="predicted"/>
<dbReference type="FunCoup" id="A0A2P5F3P1">
    <property type="interactions" value="1108"/>
</dbReference>
<keyword evidence="3" id="KW-1185">Reference proteome</keyword>
<dbReference type="InParanoid" id="A0A2P5F3P1"/>
<evidence type="ECO:0000313" key="2">
    <source>
        <dbReference type="EMBL" id="PON92417.1"/>
    </source>
</evidence>
<dbReference type="AlphaFoldDB" id="A0A2P5F3P1"/>
<dbReference type="InterPro" id="IPR001810">
    <property type="entry name" value="F-box_dom"/>
</dbReference>
<dbReference type="InterPro" id="IPR036047">
    <property type="entry name" value="F-box-like_dom_sf"/>
</dbReference>
<dbReference type="Proteomes" id="UP000237000">
    <property type="component" value="Unassembled WGS sequence"/>
</dbReference>
<evidence type="ECO:0000313" key="3">
    <source>
        <dbReference type="Proteomes" id="UP000237000"/>
    </source>
</evidence>
<evidence type="ECO:0000259" key="1">
    <source>
        <dbReference type="SMART" id="SM00256"/>
    </source>
</evidence>
<dbReference type="SMART" id="SM00256">
    <property type="entry name" value="FBOX"/>
    <property type="match status" value="1"/>
</dbReference>
<feature type="domain" description="F-box" evidence="1">
    <location>
        <begin position="31"/>
        <end position="69"/>
    </location>
</feature>
<dbReference type="InterPro" id="IPR055290">
    <property type="entry name" value="At3g26010-like"/>
</dbReference>
<dbReference type="SUPFAM" id="SSF50965">
    <property type="entry name" value="Galactose oxidase, central domain"/>
    <property type="match status" value="1"/>
</dbReference>
<dbReference type="InterPro" id="IPR006527">
    <property type="entry name" value="F-box-assoc_dom_typ1"/>
</dbReference>
<dbReference type="PANTHER" id="PTHR35546">
    <property type="entry name" value="F-BOX PROTEIN INTERACTION DOMAIN PROTEIN-RELATED"/>
    <property type="match status" value="1"/>
</dbReference>
<dbReference type="CDD" id="cd22157">
    <property type="entry name" value="F-box_AtFBW1-like"/>
    <property type="match status" value="1"/>
</dbReference>
<dbReference type="SUPFAM" id="SSF81383">
    <property type="entry name" value="F-box domain"/>
    <property type="match status" value="1"/>
</dbReference>
<dbReference type="Pfam" id="PF00646">
    <property type="entry name" value="F-box"/>
    <property type="match status" value="1"/>
</dbReference>
<protein>
    <submittedName>
        <fullName evidence="2">F-box domain containing protein</fullName>
    </submittedName>
</protein>
<accession>A0A2P5F3P1</accession>
<dbReference type="EMBL" id="JXTC01000065">
    <property type="protein sequence ID" value="PON92417.1"/>
    <property type="molecule type" value="Genomic_DNA"/>
</dbReference>
<gene>
    <name evidence="2" type="ORF">TorRG33x02_117410</name>
</gene>
<organism evidence="2 3">
    <name type="scientific">Trema orientale</name>
    <name type="common">Charcoal tree</name>
    <name type="synonym">Celtis orientalis</name>
    <dbReference type="NCBI Taxonomy" id="63057"/>
    <lineage>
        <taxon>Eukaryota</taxon>
        <taxon>Viridiplantae</taxon>
        <taxon>Streptophyta</taxon>
        <taxon>Embryophyta</taxon>
        <taxon>Tracheophyta</taxon>
        <taxon>Spermatophyta</taxon>
        <taxon>Magnoliopsida</taxon>
        <taxon>eudicotyledons</taxon>
        <taxon>Gunneridae</taxon>
        <taxon>Pentapetalae</taxon>
        <taxon>rosids</taxon>
        <taxon>fabids</taxon>
        <taxon>Rosales</taxon>
        <taxon>Cannabaceae</taxon>
        <taxon>Trema</taxon>
    </lineage>
</organism>
<dbReference type="NCBIfam" id="TIGR01640">
    <property type="entry name" value="F_box_assoc_1"/>
    <property type="match status" value="1"/>
</dbReference>
<dbReference type="STRING" id="63057.A0A2P5F3P1"/>
<sequence>MWFPKRTRTSRKAAAAAAAPSYSAEIIASNIDLLYEILLRLPAKSLIKFKSVSKHWLSLISDTKFCRRHSSRRRLISDPASGLFLNFSSRPEFEFVNLDKAHSSTDPSRGPFRSLAFDDDVSGIRIIQSCNGLLLCRPVLDYKSRINYVYNPTTKHYAKLPPSPTPRNIGESTRTNYTVLGVSLAFDPSKSPHYKVVCVSDSCGVFRPTFNVEIYSSETGCWTLSSSSIDKDMLPVRFDGGVFWNGSIHWLNNRDEYLLCFNVDEERLSSPIPLPPVPEGWVQGIGHRYFGESSGHLHFVCPIHKAGARSASYLDVFEMGVDYSGWFLKFRVDLLALSVAIPIIIQGKFVQRSNFDKYVFSVLCVVRGELDDGESYIVLKIRSRVIRYNFNTRTSSMLCYVESDRAPTPHLLNWPLLLHPEQFSDCFDGHVYQYIPSLCSV</sequence>
<dbReference type="Pfam" id="PF07734">
    <property type="entry name" value="FBA_1"/>
    <property type="match status" value="1"/>
</dbReference>
<dbReference type="PANTHER" id="PTHR35546:SF115">
    <property type="entry name" value="F-BOX DOMAIN-CONTAINING PROTEIN"/>
    <property type="match status" value="1"/>
</dbReference>
<dbReference type="InterPro" id="IPR011043">
    <property type="entry name" value="Gal_Oxase/kelch_b-propeller"/>
</dbReference>
<dbReference type="Gene3D" id="1.20.1280.50">
    <property type="match status" value="1"/>
</dbReference>
<name>A0A2P5F3P1_TREOI</name>
<reference evidence="3" key="1">
    <citation type="submission" date="2016-06" db="EMBL/GenBank/DDBJ databases">
        <title>Parallel loss of symbiosis genes in relatives of nitrogen-fixing non-legume Parasponia.</title>
        <authorList>
            <person name="Van Velzen R."/>
            <person name="Holmer R."/>
            <person name="Bu F."/>
            <person name="Rutten L."/>
            <person name="Van Zeijl A."/>
            <person name="Liu W."/>
            <person name="Santuari L."/>
            <person name="Cao Q."/>
            <person name="Sharma T."/>
            <person name="Shen D."/>
            <person name="Roswanjaya Y."/>
            <person name="Wardhani T."/>
            <person name="Kalhor M.S."/>
            <person name="Jansen J."/>
            <person name="Van den Hoogen J."/>
            <person name="Gungor B."/>
            <person name="Hartog M."/>
            <person name="Hontelez J."/>
            <person name="Verver J."/>
            <person name="Yang W.-C."/>
            <person name="Schijlen E."/>
            <person name="Repin R."/>
            <person name="Schilthuizen M."/>
            <person name="Schranz E."/>
            <person name="Heidstra R."/>
            <person name="Miyata K."/>
            <person name="Fedorova E."/>
            <person name="Kohlen W."/>
            <person name="Bisseling T."/>
            <person name="Smit S."/>
            <person name="Geurts R."/>
        </authorList>
    </citation>
    <scope>NUCLEOTIDE SEQUENCE [LARGE SCALE GENOMIC DNA]</scope>
    <source>
        <strain evidence="3">cv. RG33-2</strain>
    </source>
</reference>
<dbReference type="OrthoDB" id="1161293at2759"/>
<dbReference type="InterPro" id="IPR017451">
    <property type="entry name" value="F-box-assoc_interact_dom"/>
</dbReference>